<dbReference type="InterPro" id="IPR036423">
    <property type="entry name" value="SOD-like_Cu/Zn_dom_sf"/>
</dbReference>
<proteinExistence type="predicted"/>
<dbReference type="AlphaFoldDB" id="A0A9N8Z789"/>
<reference evidence="1" key="1">
    <citation type="submission" date="2021-06" db="EMBL/GenBank/DDBJ databases">
        <authorList>
            <person name="Kallberg Y."/>
            <person name="Tangrot J."/>
            <person name="Rosling A."/>
        </authorList>
    </citation>
    <scope>NUCLEOTIDE SEQUENCE</scope>
    <source>
        <strain evidence="1">AZ414A</strain>
    </source>
</reference>
<sequence>MEAFRSYRSVEYTFNEKAVNPEPTPNNFNFQKLAESLLSFIGIRPQENDTTSPPSNTLLKQNRSCQRVTAYVQFKNSNPKDFNGVVTFFQQNNGSTVVYGQWNGLKDLDPMNYEFVIYKNGVAQRDMTINIRRGIEFEGNSAFLRTTFDSLPLSGIGQIIGGSLYISYCGKFIE</sequence>
<dbReference type="SUPFAM" id="SSF49329">
    <property type="entry name" value="Cu,Zn superoxide dismutase-like"/>
    <property type="match status" value="1"/>
</dbReference>
<evidence type="ECO:0000313" key="1">
    <source>
        <dbReference type="EMBL" id="CAG8473908.1"/>
    </source>
</evidence>
<name>A0A9N8Z789_9GLOM</name>
<dbReference type="EMBL" id="CAJVPK010000205">
    <property type="protein sequence ID" value="CAG8473908.1"/>
    <property type="molecule type" value="Genomic_DNA"/>
</dbReference>
<dbReference type="OrthoDB" id="2314338at2759"/>
<keyword evidence="2" id="KW-1185">Reference proteome</keyword>
<comment type="caution">
    <text evidence="1">The sequence shown here is derived from an EMBL/GenBank/DDBJ whole genome shotgun (WGS) entry which is preliminary data.</text>
</comment>
<protein>
    <submittedName>
        <fullName evidence="1">1696_t:CDS:1</fullName>
    </submittedName>
</protein>
<organism evidence="1 2">
    <name type="scientific">Diversispora eburnea</name>
    <dbReference type="NCBI Taxonomy" id="1213867"/>
    <lineage>
        <taxon>Eukaryota</taxon>
        <taxon>Fungi</taxon>
        <taxon>Fungi incertae sedis</taxon>
        <taxon>Mucoromycota</taxon>
        <taxon>Glomeromycotina</taxon>
        <taxon>Glomeromycetes</taxon>
        <taxon>Diversisporales</taxon>
        <taxon>Diversisporaceae</taxon>
        <taxon>Diversispora</taxon>
    </lineage>
</organism>
<dbReference type="GO" id="GO:0006801">
    <property type="term" value="P:superoxide metabolic process"/>
    <property type="evidence" value="ECO:0007669"/>
    <property type="project" value="InterPro"/>
</dbReference>
<dbReference type="GO" id="GO:0046872">
    <property type="term" value="F:metal ion binding"/>
    <property type="evidence" value="ECO:0007669"/>
    <property type="project" value="InterPro"/>
</dbReference>
<dbReference type="Proteomes" id="UP000789706">
    <property type="component" value="Unassembled WGS sequence"/>
</dbReference>
<gene>
    <name evidence="1" type="ORF">DEBURN_LOCUS3293</name>
</gene>
<evidence type="ECO:0000313" key="2">
    <source>
        <dbReference type="Proteomes" id="UP000789706"/>
    </source>
</evidence>
<accession>A0A9N8Z789</accession>